<reference evidence="2" key="2">
    <citation type="submission" date="2025-08" db="UniProtKB">
        <authorList>
            <consortium name="RefSeq"/>
        </authorList>
    </citation>
    <scope>IDENTIFICATION</scope>
</reference>
<evidence type="ECO:0000313" key="2">
    <source>
        <dbReference type="RefSeq" id="XP_017973130.1"/>
    </source>
</evidence>
<protein>
    <submittedName>
        <fullName evidence="2">Uncharacterized protein LOC18603905</fullName>
    </submittedName>
</protein>
<dbReference type="InterPro" id="IPR028919">
    <property type="entry name" value="Viral_movement"/>
</dbReference>
<dbReference type="AlphaFoldDB" id="A0AB32W3J6"/>
<dbReference type="Gramene" id="Tc03v2_t000840.1">
    <property type="protein sequence ID" value="Tc03v2_p000840.1"/>
    <property type="gene ID" value="Tc03v2_g000840"/>
</dbReference>
<dbReference type="Pfam" id="PF01107">
    <property type="entry name" value="MP"/>
    <property type="match status" value="1"/>
</dbReference>
<proteinExistence type="predicted"/>
<dbReference type="GeneID" id="18603905"/>
<dbReference type="PANTHER" id="PTHR48435">
    <property type="entry name" value="POLYPROTEIN"/>
    <property type="match status" value="1"/>
</dbReference>
<dbReference type="InterPro" id="IPR053098">
    <property type="entry name" value="Petuviruses_polyprotein"/>
</dbReference>
<dbReference type="RefSeq" id="XP_017973130.1">
    <property type="nucleotide sequence ID" value="XM_018117641.1"/>
</dbReference>
<organism evidence="1 2">
    <name type="scientific">Theobroma cacao</name>
    <name type="common">Cacao</name>
    <name type="synonym">Cocoa</name>
    <dbReference type="NCBI Taxonomy" id="3641"/>
    <lineage>
        <taxon>Eukaryota</taxon>
        <taxon>Viridiplantae</taxon>
        <taxon>Streptophyta</taxon>
        <taxon>Embryophyta</taxon>
        <taxon>Tracheophyta</taxon>
        <taxon>Spermatophyta</taxon>
        <taxon>Magnoliopsida</taxon>
        <taxon>eudicotyledons</taxon>
        <taxon>Gunneridae</taxon>
        <taxon>Pentapetalae</taxon>
        <taxon>rosids</taxon>
        <taxon>malvids</taxon>
        <taxon>Malvales</taxon>
        <taxon>Malvaceae</taxon>
        <taxon>Byttnerioideae</taxon>
        <taxon>Theobroma</taxon>
    </lineage>
</organism>
<evidence type="ECO:0000313" key="1">
    <source>
        <dbReference type="Proteomes" id="UP000694886"/>
    </source>
</evidence>
<dbReference type="KEGG" id="tcc:18603905"/>
<reference evidence="1" key="1">
    <citation type="journal article" date="1997" name="Nucleic Acids Res.">
        <title>tRNAscan-SE: a program for improved detection of transfer RNA genes in genomic sequence.</title>
        <authorList>
            <person name="Lowe T.M."/>
            <person name="Eddy S.R."/>
        </authorList>
    </citation>
    <scope>NUCLEOTIDE SEQUENCE [LARGE SCALE GENOMIC DNA]</scope>
    <source>
        <strain evidence="1">r\B97-61/B2</strain>
    </source>
</reference>
<dbReference type="Proteomes" id="UP000694886">
    <property type="component" value="Chromosome 3"/>
</dbReference>
<accession>A0AB32W3J6</accession>
<dbReference type="PANTHER" id="PTHR48435:SF1">
    <property type="entry name" value="POLYPROTEIN"/>
    <property type="match status" value="1"/>
</dbReference>
<sequence length="370" mass="42347">MSSSKNSTIVNNAVIFLDATSAIKSISKIDFLREVDYIPEEGKTQPLQLSLTNPYSVYAKPTFSPVKSIKTLIKHSPKAPKEYIQSTRFDEHFIQGDQAEQFVTLQIPLEFPQQWIHHGYSHIHFGAVRLALNYHGREGQSVVAHMALLDSRYIKYEHACIGTVEDTLNTKTLIVTLFPNYTMALCDPNLLSALKVQVQIIRAPQIPFAIIATLHYQMVYKVQDHAFNLSKIQTNLNDALVLAINISQALICSFVPKRIPREDLAKLLPEKWIINYEKLQEAKTFIQSTQTNFTKKTDETIEIKFDHSHLKEPSTPPVFSSMFMIRQTDSVEPGSEQKLIESFDYWGKPIFHFIDLITSHYPWDINCTCE</sequence>
<name>A0AB32W3J6_THECC</name>
<gene>
    <name evidence="2" type="primary">LOC18603905</name>
</gene>